<evidence type="ECO:0000313" key="1">
    <source>
        <dbReference type="EMBL" id="KAK3949567.1"/>
    </source>
</evidence>
<keyword evidence="2" id="KW-1185">Reference proteome</keyword>
<reference evidence="1" key="1">
    <citation type="journal article" date="2023" name="Mol. Phylogenet. Evol.">
        <title>Genome-scale phylogeny and comparative genomics of the fungal order Sordariales.</title>
        <authorList>
            <person name="Hensen N."/>
            <person name="Bonometti L."/>
            <person name="Westerberg I."/>
            <person name="Brannstrom I.O."/>
            <person name="Guillou S."/>
            <person name="Cros-Aarteil S."/>
            <person name="Calhoun S."/>
            <person name="Haridas S."/>
            <person name="Kuo A."/>
            <person name="Mondo S."/>
            <person name="Pangilinan J."/>
            <person name="Riley R."/>
            <person name="LaButti K."/>
            <person name="Andreopoulos B."/>
            <person name="Lipzen A."/>
            <person name="Chen C."/>
            <person name="Yan M."/>
            <person name="Daum C."/>
            <person name="Ng V."/>
            <person name="Clum A."/>
            <person name="Steindorff A."/>
            <person name="Ohm R.A."/>
            <person name="Martin F."/>
            <person name="Silar P."/>
            <person name="Natvig D.O."/>
            <person name="Lalanne C."/>
            <person name="Gautier V."/>
            <person name="Ament-Velasquez S.L."/>
            <person name="Kruys A."/>
            <person name="Hutchinson M.I."/>
            <person name="Powell A.J."/>
            <person name="Barry K."/>
            <person name="Miller A.N."/>
            <person name="Grigoriev I.V."/>
            <person name="Debuchy R."/>
            <person name="Gladieux P."/>
            <person name="Hiltunen Thoren M."/>
            <person name="Johannesson H."/>
        </authorList>
    </citation>
    <scope>NUCLEOTIDE SEQUENCE</scope>
    <source>
        <strain evidence="1">CBS 626.80</strain>
    </source>
</reference>
<name>A0AAN6NPD8_9PEZI</name>
<proteinExistence type="predicted"/>
<accession>A0AAN6NPD8</accession>
<dbReference type="AlphaFoldDB" id="A0AAN6NPD8"/>
<organism evidence="1 2">
    <name type="scientific">Pseudoneurospora amorphoporcata</name>
    <dbReference type="NCBI Taxonomy" id="241081"/>
    <lineage>
        <taxon>Eukaryota</taxon>
        <taxon>Fungi</taxon>
        <taxon>Dikarya</taxon>
        <taxon>Ascomycota</taxon>
        <taxon>Pezizomycotina</taxon>
        <taxon>Sordariomycetes</taxon>
        <taxon>Sordariomycetidae</taxon>
        <taxon>Sordariales</taxon>
        <taxon>Sordariaceae</taxon>
        <taxon>Pseudoneurospora</taxon>
    </lineage>
</organism>
<reference evidence="1" key="2">
    <citation type="submission" date="2023-06" db="EMBL/GenBank/DDBJ databases">
        <authorList>
            <consortium name="Lawrence Berkeley National Laboratory"/>
            <person name="Mondo S.J."/>
            <person name="Hensen N."/>
            <person name="Bonometti L."/>
            <person name="Westerberg I."/>
            <person name="Brannstrom I.O."/>
            <person name="Guillou S."/>
            <person name="Cros-Aarteil S."/>
            <person name="Calhoun S."/>
            <person name="Haridas S."/>
            <person name="Kuo A."/>
            <person name="Pangilinan J."/>
            <person name="Riley R."/>
            <person name="Labutti K."/>
            <person name="Andreopoulos B."/>
            <person name="Lipzen A."/>
            <person name="Chen C."/>
            <person name="Yanf M."/>
            <person name="Daum C."/>
            <person name="Ng V."/>
            <person name="Clum A."/>
            <person name="Steindorff A."/>
            <person name="Ohm R."/>
            <person name="Martin F."/>
            <person name="Silar P."/>
            <person name="Natvig D."/>
            <person name="Lalanne C."/>
            <person name="Gautier V."/>
            <person name="Ament-Velasquez S.L."/>
            <person name="Kruys A."/>
            <person name="Hutchinson M.I."/>
            <person name="Powell A.J."/>
            <person name="Barry K."/>
            <person name="Miller A.N."/>
            <person name="Grigoriev I.V."/>
            <person name="Debuchy R."/>
            <person name="Gladieux P."/>
            <person name="Thoren M.H."/>
            <person name="Johannesson H."/>
        </authorList>
    </citation>
    <scope>NUCLEOTIDE SEQUENCE</scope>
    <source>
        <strain evidence="1">CBS 626.80</strain>
    </source>
</reference>
<dbReference type="EMBL" id="MU859209">
    <property type="protein sequence ID" value="KAK3949567.1"/>
    <property type="molecule type" value="Genomic_DNA"/>
</dbReference>
<comment type="caution">
    <text evidence="1">The sequence shown here is derived from an EMBL/GenBank/DDBJ whole genome shotgun (WGS) entry which is preliminary data.</text>
</comment>
<gene>
    <name evidence="1" type="ORF">QBC32DRAFT_326884</name>
</gene>
<sequence length="361" mass="41850">MTSDYFKYIGPPEHVTEEATLWEIALPFKREGPDGSGLPEKDWWNHLHDFRITYTWEVNTGLTKRYGNNLIDRETGVEYKWSDDMKRQSFTLPIRGPDQDPNKEPWKQDWFAFPLGLTNSRADYYLRRFMERQPGGINVIMEPVMEPSVISFEIPGPAPENLWRVYSDATNFVLGRSFPGSNQEKRDRTSSFDCPWDESDYMLILQNCIKAPKIPDDMPIRSHFVTAIFELWIKVENQAGTRTFFNKKLMPLPQTYEWVNAINSPFANAPWTGRSMRSLDGVDVQKASRGDGTPECNEYLIQTNGHGKGTWTMLSKILSEGGTIRRLARNFRAMSPEGQQWLLKRREDTKDWLYNVASALK</sequence>
<evidence type="ECO:0000313" key="2">
    <source>
        <dbReference type="Proteomes" id="UP001303222"/>
    </source>
</evidence>
<protein>
    <submittedName>
        <fullName evidence="1">Uncharacterized protein</fullName>
    </submittedName>
</protein>
<dbReference type="Proteomes" id="UP001303222">
    <property type="component" value="Unassembled WGS sequence"/>
</dbReference>